<dbReference type="SUPFAM" id="SSF51126">
    <property type="entry name" value="Pectin lyase-like"/>
    <property type="match status" value="1"/>
</dbReference>
<dbReference type="AlphaFoldDB" id="A0A9D1FA60"/>
<gene>
    <name evidence="1" type="ORF">IAA83_07250</name>
</gene>
<accession>A0A9D1FA60</accession>
<dbReference type="InterPro" id="IPR011050">
    <property type="entry name" value="Pectin_lyase_fold/virulence"/>
</dbReference>
<organism evidence="1 2">
    <name type="scientific">Candidatus Avoscillospira avistercoris</name>
    <dbReference type="NCBI Taxonomy" id="2840707"/>
    <lineage>
        <taxon>Bacteria</taxon>
        <taxon>Bacillati</taxon>
        <taxon>Bacillota</taxon>
        <taxon>Clostridia</taxon>
        <taxon>Eubacteriales</taxon>
        <taxon>Oscillospiraceae</taxon>
        <taxon>Oscillospiraceae incertae sedis</taxon>
        <taxon>Candidatus Avoscillospira</taxon>
    </lineage>
</organism>
<protein>
    <submittedName>
        <fullName evidence="1">Uncharacterized protein</fullName>
    </submittedName>
</protein>
<reference evidence="1" key="2">
    <citation type="journal article" date="2021" name="PeerJ">
        <title>Extensive microbial diversity within the chicken gut microbiome revealed by metagenomics and culture.</title>
        <authorList>
            <person name="Gilroy R."/>
            <person name="Ravi A."/>
            <person name="Getino M."/>
            <person name="Pursley I."/>
            <person name="Horton D.L."/>
            <person name="Alikhan N.F."/>
            <person name="Baker D."/>
            <person name="Gharbi K."/>
            <person name="Hall N."/>
            <person name="Watson M."/>
            <person name="Adriaenssens E.M."/>
            <person name="Foster-Nyarko E."/>
            <person name="Jarju S."/>
            <person name="Secka A."/>
            <person name="Antonio M."/>
            <person name="Oren A."/>
            <person name="Chaudhuri R.R."/>
            <person name="La Ragione R."/>
            <person name="Hildebrand F."/>
            <person name="Pallen M.J."/>
        </authorList>
    </citation>
    <scope>NUCLEOTIDE SEQUENCE</scope>
    <source>
        <strain evidence="1">ChiBcec16-1751</strain>
    </source>
</reference>
<evidence type="ECO:0000313" key="2">
    <source>
        <dbReference type="Proteomes" id="UP000886741"/>
    </source>
</evidence>
<dbReference type="Proteomes" id="UP000886741">
    <property type="component" value="Unassembled WGS sequence"/>
</dbReference>
<proteinExistence type="predicted"/>
<name>A0A9D1FA60_9FIRM</name>
<reference evidence="1" key="1">
    <citation type="submission" date="2020-10" db="EMBL/GenBank/DDBJ databases">
        <authorList>
            <person name="Gilroy R."/>
        </authorList>
    </citation>
    <scope>NUCLEOTIDE SEQUENCE</scope>
    <source>
        <strain evidence="1">ChiBcec16-1751</strain>
    </source>
</reference>
<dbReference type="EMBL" id="DVJJ01000111">
    <property type="protein sequence ID" value="HIS65148.1"/>
    <property type="molecule type" value="Genomic_DNA"/>
</dbReference>
<evidence type="ECO:0000313" key="1">
    <source>
        <dbReference type="EMBL" id="HIS65148.1"/>
    </source>
</evidence>
<sequence>MPKEEINKTLLTAVLEAQPVVDGNFAAFTEDGQIVDSQKTAADFAPAPLDRNLTLYVDASSGSDSNDGTSVGNAKRTITGALNALPHDLSGFTATIKLYGGTLTADTYAIDESRKRNGIVCIDGTNMDSGAQIVGDMRLAGRCDWELTNVRLKGNHIDAGNSVVRVETIGGFTMYGENVIDGNSNLQNGILVLSANSTACIYYVTFRDCNIAISTVPATFQRRRCIVCAVGECSGINNYTGIYASHASLIYDRTTVSLGNIRRVTIYGGLIVDNSGNFVKE</sequence>
<comment type="caution">
    <text evidence="1">The sequence shown here is derived from an EMBL/GenBank/DDBJ whole genome shotgun (WGS) entry which is preliminary data.</text>
</comment>